<feature type="region of interest" description="Disordered" evidence="1">
    <location>
        <begin position="1"/>
        <end position="27"/>
    </location>
</feature>
<dbReference type="InterPro" id="IPR040853">
    <property type="entry name" value="RapA2_cadherin-like"/>
</dbReference>
<dbReference type="OrthoDB" id="247526at2"/>
<feature type="region of interest" description="Disordered" evidence="1">
    <location>
        <begin position="2813"/>
        <end position="2841"/>
    </location>
</feature>
<dbReference type="NCBIfam" id="NF038127">
    <property type="entry name" value="FDP_fam"/>
    <property type="match status" value="1"/>
</dbReference>
<evidence type="ECO:0000256" key="1">
    <source>
        <dbReference type="SAM" id="MobiDB-lite"/>
    </source>
</evidence>
<protein>
    <submittedName>
        <fullName evidence="3">Dockerin type I repeat protein</fullName>
    </submittedName>
</protein>
<sequence>MKKSIERQLSIKKNRRQDMGAKRRNRLSRRTLRHEVLEARQLLDANSLTFVLDFVESGQGQLSDKSGNSVAPFDATGFGFSAGNEAQIANAVLAQVRSGLLNIPDASENSASPLAAGQELDVDIFIGDAGAAPINGASEYYTLLIGNTVGNLPLTVGTTLQNDVRDGAGGPNTAVVGSSIGTVFVDNIQSQFAAGTITPVDALSSGDLRYTSQSIANSVLHEIGQVLTLTDVQSGGAQTLRGFSPAMGALGQTAQDAQPQEFLQTREFAISAISPEAGGVVVNSLQTLIDNVGTRDKVGLPTTDDSESGPQLIGINPDAGSLFASTQDFPSGTGALDLGTLSSRNLLSVAPNELTVRFASDDAIDAATLASGIEITRSVDGIFGNGNDITITPGYLGLDDTQRVVTARFSENLPDDSYRVRVFGFDDASRGIEGVRTVSTAQNVGGLLFEPANINGFEIDGVNDDIETLYFELELGAQVVAVVPQPIGRDASGTLAQQKNQIVVYFNDDDLAATAVTTSSDPTILATQPRVVQPDFYQLILTNETVSGNDDVVVLPTSISYDPSLDRAVLTFDRYSDGSGTTTIRDLGEIPVLADNFLVGNPSGAATFRLRVGSSDDVASQEHTIRPVEVDPAVLRFTGTADDINFVDPLISLLPRDQMTVSLTDGSSVTLEFTDSATSISATAEGAIVIAAGANNLQVRDAILAALDTQPALQLSPIATLDGISIDTRNGQTIVSTNPRLGVSSDVGSSFSGADALSLGTLNGSTATVIRQEIRALDPYVLEFPGGFDEQGLRDFDQFAHFLSPDGDLYDGVEAPAISQLYYNFNTSLPYGQNGFGQNLSNAITASQKERVREIFELLGDSWGIDFIETASHRVNGIDGVSLTIVTGDLVVSGVESGPGGVFGTVANRPQADQQSHTFGRTVVLMDAGESWFNEPSVPDPINASRLSYYAHAMTLVMSALGVGSAGEAPPGTIASGVIHNYTLGGEQDLLAGVVTSNNGNVIDYTGVNPIEPAIPGDVDNVLGQHLYRPESRDVDVYKFLVDQAGVFTAETFAERLDGSASLLDSYLSIYRNNGGVQELVARNDDYYGEDAFIELNLEPGEYYLAVSAAGNEAFDLSLADSGMGGTSEGAYELLVNFTPDSGSQIVDTQGSAIDGDGDGVAGGDFNFWFRSVLDEGGIQGSTPTNPRTLLVDKSHTTSIGFGLPIGTQDNPYNNIQAAFADALPGDTVRIVGNGGLDGNMTTLGDNYAYEIGRGGASNQPLSDGATMEVPQGVHVQIDAGAIFKLSDARISAGSSSSSVDLSGGSLQVLGTPYYDLRDDNGDLVPLPGGVSGQGNGEVRFTSYDDQSIGVDTNPLQTTPSSGSWGGLEFKNDVDNAEGRANLEQQGIFLNYVAHGDFQYGGGQVFVNSQLSTINPIHLSAARPTLLHNEIKYSADAAISADGDSFLETNFNSPLYQRNDAFVSDYDRVGPDIRGNTVTDNSTNGLFVRVDTPFGQATQKLVVPARFDDTDIVHVIGENLLIQGTPGGPLLESVRPPATGIVSNVSTNTGSTLAAGAYTYRITFVDRFGGESLASDPTFMVNVAANQQVDLSKLPAATGDFVARRVYRSQPGGGGQYELIAELDRSGTTLVDSGGSLGATLLTMTATAQPNATSTLAAGTHVYRVGLMNEDPVLGDTDVVFAEVITVATTAGQQVQIDQLTGLQTSISPITELAISGANTGGLTQERVIYRLNPGSGFFDIVGRIPMNQTSFIDDGTVLSVGADGVGQPDDLPVIDATRLRARPDARLAIDAGIIVKVDGSRIETGYGAQLIAEGVDGRQVLFTSLADDRYGAGGTFDTNGNQALVGPAAGDWGGIHIGPNGTASIDFAYIAHAGGVVETGGTFAGFNALEIIQSDVRVANTTFEFNASGLGGQAGVQRDGHGFNEPAVIFVRDAQPVIVDNVIQNNSVGDTAAISINVNALNSEIVLDYGRQTGESDRRDDIRSNFGPLIDGNRLGDNTINGLAVRGGTLTTEVVWDDTDIVHVVDNFRPDIQGGPELIQIPDLFSYGGLRLQSAPQESLVVKFGAGAEIIATGRPLDIEDRIGGSLHVLGAPGFPVVLTSLADDTVGAGFDPSGQALNDTNGDGTATVPTAGDWQGLVLDKFSNDRNVETINELESPNRVQSQEAAGNNANPSAAEFLGDLATAETSSDENLRLGFTVHGVISQPSDVDVYSFNAKAGTEVWIDIDRTSYALDTIIEIININGDIIALSDNSQSESTQTTTLLSNPSLLPADRVNVLQRDPFGPTNEIDGSFRDDYTTNLYDAGMRLTLPGSVGAPSTFFVRVRSNNQAPTNPQPRDIQNDPADGIAYENDLVGDGLTSGTYQLQLRIGELQEHGGSTIRQAEIRYATAGIEVRGLPLHSPLLGEASEPMTGTSDGNDTIGGAIDLGSLNATDRAALSAAGQIFDLSGSGRTDDVDWFGFQIAPDSVDPLIAGAQHTPVVIDVDYADGLARPNTTIWLFGRPDNGGVSGNEIRLLAFGTDSNILDDQGGPNEGVDQDDLSRGSGGPLDAWLGTMELSAGNYYVAITNNSRISDQLEQFQTANPSNPLTRVEPITSVQRISSDHDFNNDGVQDNYAFGVIPTTGAATATPPVTVAFDGNSNRIDYTLSDVVLYVTTSTTLSTYDPFTGRRESVVSNSTDGGTVYSVRDIAMRPDGNLYGFGENGAINDANYDSFLRLSTEGGDSEKVGDAGIETYELNDAEDAAARARSNSQSTTARNGDGLSFEAITYVGANGNSTSLGQNADDLALISVSQRADSSVDALHDTNWIFRHNPSNGTGISSPSSDRSNANSVVDGGPGTYESGTEVVERGYIDTDIDLIANTQSAMIDVLSSVSFDEELLSLTQFGGTATLEFDAGLSIDFDLNFGALGDGDLVSITDSDGGIHFIEVDTGVILQATETGGLTNISDGDTLTVTTASGFPIEFEFDSNGSLNDPNRTAIGFQATDSAATIATAIETAVNLLDIDGLSAVAVGDQVDITGEQSISVLSSGLTTIGAAGIVNAGAVPLSINAFATSEQIAEAFGTFEGVNFPFDLDSVAVGSSTTFAGATDISVLTASATYMTVSGDPLTAGVQPGNLPVAMLVGESEGELATRLADFLKSINFDVDQYGTKLVSVDGFFNHPGTSAAFGVQDSPNVQALSGVGGSPFGPGEITGLASVETNAFGGGGDRVELFAVSEKGDLYRVVGNTGGSAFQLGSSSNRGDYIASLTDANGDAIRFSGLTVGPRNLDGGRLSETLFGVAADGTIYAFDTMGRPQAVFANGQTSLATGQSGVTGLAFSNLDVNLWHVSNSNPDNGNPSSGQDGVGVDPTPDGNVYRGVEGSGGGNHLYFGFDNPRTSGNLQTGQWGGIYDIGNTGIVGDYSGDYLTYNFPGGALGSMESNPLDLSAYSSADRPALYFNYYLETENANEDLTGARSSTNHDDWMLDSFRVFAAGEDGVWRLLATNNSDRTDAGGSPDGFFTNGGLNPSQPQAYNGGSRDEFDELVAGGTDLVQELYDVGDNGAPDSWRQARVSLDDFAGQSGVRIRFDFSTAGSMGVGNPFQGGEELRAVAGSQIADEQLVTLQGGINLEFDKGLELRIPSAVSLPTGGYIQIDQHRFTFQEGGPEVVGDGTVNFSLTDTPAAIAARLQAELTSAGLPSFLDPVQGNRLSVVDVTSSRLSVDLPADMVVSQPGVALGNTPIVVHSGMTADEVALAVQASLATALNVAGTEDFTDAYPIRNGYLIKVYGYSVVDSGPLGLTQDSNEFDGYDLPGDQFGQFTSSSLDNSFRAQDNAYRGVYIDDIIVGFRERGEMVINSASGQTAFTANLEYEPYLENGVKAETDLGYYQVEIRIGADYGYDGSDGGIRDLVVDRTFNTNDRLATGVSLIAPAPDQVYDGQTFTLSDGTDTVTFEFDDSTLLPGSLGYGLSGAGNVRVPFDPSGAMSQAGLGRSIRDAINGAQSQSVLDITASMSDGSVDGAATVLGSTSNSHIVALHGVVAVDNFGNANFADLNNQLPTAFDADGNPIPDDYILHGVDIFNSAEGGDRNRRRDQGQVLLQGNVISDSLLYGINIIPGDRDADNSPLAGTLPHAGPPRATQEFNDERLAPGVSVFNNIVVASGTAGIRISGEATEDAAVPFARIVNNTVYGNSDTAGIGIQVQNNAGPTLSNNIVANVGIGVSVDASSDATTEISTSLYYRTGTASTYRGGDLGTSSVLITDATTPVFVDPENRNFYPAVDSPAIDSSREGINDRSYLLTIKGPLGIGASPILAPDRDVTGQFRNDDPSTSASGTGQNVFKDLGAFERSDFTGPVASLLTPQDNDSGGQDKDPNDTYVQLTQGSLNFFEILISDINGTGPDVATIDPNFGPAPDPADPTIDLSAVSITENGRLLVEGVDYSLGFSPTNGKILLTPLTGIWRPESIYEITLNNRDRMVLAAPTGSAVQDGDQVQVTDENGVVATLEYDSGYVLVVPQTFTLVVPTNGGSGVQDGETFTLQDQNGVERVFELNSDSNFSASRTPIEFETTDTATQLRDKILAAINAVITNLPAGESTQLQPVAVGTDRIQIGNHPSLDLSTTGDEQSGLTQEGTVAAGVQDGELITVTHPGGTTVFEFDTAAVSMITNGNRRIAIQPTATHEEIAAAIAQAVRSAGVQLDAARDLGQGVVQLGGTSDVTVDVGGSAVGAIGTPGVEHGLQLTVPVDAAGIPSVADGTNFSLTIAGSTVTFEFNDLDVDPATTPGTQVIGLRKPDPANPGSNVLRTADELAQEIASVIENSSLDLVPTATIGGIVELNEPLGTTFDLNTSGLTASGVAGGAIPVAFSPLNFDSSQMALELVRAINGIDIASDPNDGPFAGLASLRGSDTLFLSGVTSVVDANNDMIVGSVAAIRDVAGNVLSPNRANSETQFTILTPGLSLDFGDAPIDSLLADNGARHVIVPGSVSLGSQPTTSEMDANVVGGLADGDAGEDGVDFRQAFFHPDYTSSLIQVDVQGVGILDAWVDFNRDGDFDDLGEQIISMRSVSTGTEMIAVPAPMEGTFKVGPTYARFRVSQIGGVDSTGIAVGGEVEDYLVENLPGPPPVANPGGVVDTYTTAEDTRLIVSSPSLGILQNDGPGLSVFDADGTGFPKQIEIDGGAGIVQLESDGSFVFEPAPNFFGTGTFTYRAFDGQMPSNEFGTVTLTVTPVNDEPVAVDDPAGTPAFRYLEDQVVRIPLSVLLANDGGFPANEAALENLRISSVAGITPTVPGSPTVPVTVEIIDDASTTEPMVEIHPQQHSVGIAQFIYHVTDDGMTDGESRPKTSAIPATVTLEFLKVNDAPVPDEAAHAGLNLTVSEDLPSDISIDSILNDDDPAPNRISDRDIFELTYQEVVLSPDAEGLFPGGIQLATENGGTAVLSTNAAGDPVIRYTPPANFFGTDAIFYRIGDVDTATNGYEPPVSATPSGMPQSYLPTTAPADPDNPPADYLQLADGSWVRLQDDAKSTVGRITLTVSPQNDPPVIGTTQFESLEDQPVVFDDAIAYFGIADGPNETGSVTISATGNVLTTTEGGTIEIVGNRLTYTPPANFFGLDEIHLTVTDAGTPSLHTDVTITATVRPVNDAPFDPNASTPTSVNAIEDDNNLIIDLGQMFTDKLVNQSGTDESTDPDNVGNVPQTLVVQGVRLAAGAPAGAAVSLLENGSVRVTLPRDYFTEIDAVTSAQSPLDLIYTLSDQGISFVDDGNGGFVAQSDPKTVDVPLQLKVFPVNDAPLGRVHRLVDRVTEDTALTLDVSELIPTDAIVAGLGVGESLPGTLDSAGPSEDLGGNAIKDDANETLSQHLIVLSPNASSAEITTSRGGTVLFIDTDSDATNGFEQIRYTPPLNFASSSASVIDTFTYTIQDDGVSYSLDANGNPVANATPLRSTATVEIEVVPVNDPPQFVIDQNVTVSEDTTLYDVNDPGHVTLPGFVKSVRPGPADALDEASQNVRFQITTTNPGLFDQLTIDEGGVTTQRPDISIAPNGDLDFKLQLNQNGIAIVTVTAIDDDPSNPMQSSSQEFTITVGAVNDPPEFGYPNAPDDPNRIIVPEGSGFYLDADWASPIASGPASALDEQGQAVNFDVTTDRPELFALAPSITAAGALRFTPAPNQNGDAVVTITAVDTGASDGGNNNRSQSVLMTITIVPVNDIPVPMNDTYTTDENTLLQIPGPGVLINDTDVDGDVLFVNAFGGKDPGVLTGTTALGATVTFVLNGQNEADGGFIYDPTGSVALDRLTDGESLVDSFTYQVVDSNGFPGSVSGRVSITVAGRNDAPRLATDGIRVASNRVTIIDVMDLVEDPESTLGSGAGVDAESLAVALAAQNGTLTNNGDGTLSYNPRENYRGSDSFQFTIADEQGNRSGPLTLLLEVGETPITVNDAVRTSLGRPVDIDVLANDQGVAGALDPNSLRITTPPAVSVGTVLVQANGVVRFAPANGFVGVARFEYTVADVFGLRSDPTSVVVSVSEYPGQNPSNFRDVNDSGEVSPIDALIVINHLNRQTENDVDQLIANGTISISDGPFLDVNGDGFVTPADALTIINYLNSTSGTSGEFQPAPTPDVSSVVVGAATWMQPEPEEPEELTVEAATGLALGQWAVEASRGDDLDQAIDEIADAKELEPTAEGLDEFWSNF</sequence>
<dbReference type="InterPro" id="IPR002105">
    <property type="entry name" value="Dockerin_1_rpt"/>
</dbReference>
<reference evidence="3 4" key="1">
    <citation type="submission" date="2019-02" db="EMBL/GenBank/DDBJ databases">
        <title>Deep-cultivation of Planctomycetes and their phenomic and genomic characterization uncovers novel biology.</title>
        <authorList>
            <person name="Wiegand S."/>
            <person name="Jogler M."/>
            <person name="Boedeker C."/>
            <person name="Pinto D."/>
            <person name="Vollmers J."/>
            <person name="Rivas-Marin E."/>
            <person name="Kohn T."/>
            <person name="Peeters S.H."/>
            <person name="Heuer A."/>
            <person name="Rast P."/>
            <person name="Oberbeckmann S."/>
            <person name="Bunk B."/>
            <person name="Jeske O."/>
            <person name="Meyerdierks A."/>
            <person name="Storesund J.E."/>
            <person name="Kallscheuer N."/>
            <person name="Luecker S."/>
            <person name="Lage O.M."/>
            <person name="Pohl T."/>
            <person name="Merkel B.J."/>
            <person name="Hornburger P."/>
            <person name="Mueller R.-W."/>
            <person name="Bruemmer F."/>
            <person name="Labrenz M."/>
            <person name="Spormann A.M."/>
            <person name="Op den Camp H."/>
            <person name="Overmann J."/>
            <person name="Amann R."/>
            <person name="Jetten M.S.M."/>
            <person name="Mascher T."/>
            <person name="Medema M.H."/>
            <person name="Devos D.P."/>
            <person name="Kaster A.-K."/>
            <person name="Ovreas L."/>
            <person name="Rohde M."/>
            <person name="Galperin M.Y."/>
            <person name="Jogler C."/>
        </authorList>
    </citation>
    <scope>NUCLEOTIDE SEQUENCE [LARGE SCALE GENOMIC DNA]</scope>
    <source>
        <strain evidence="3 4">EC9</strain>
    </source>
</reference>
<dbReference type="GO" id="GO:0004553">
    <property type="term" value="F:hydrolase activity, hydrolyzing O-glycosyl compounds"/>
    <property type="evidence" value="ECO:0007669"/>
    <property type="project" value="InterPro"/>
</dbReference>
<feature type="region of interest" description="Disordered" evidence="1">
    <location>
        <begin position="3329"/>
        <end position="3358"/>
    </location>
</feature>
<organism evidence="3 4">
    <name type="scientific">Rosistilla ulvae</name>
    <dbReference type="NCBI Taxonomy" id="1930277"/>
    <lineage>
        <taxon>Bacteria</taxon>
        <taxon>Pseudomonadati</taxon>
        <taxon>Planctomycetota</taxon>
        <taxon>Planctomycetia</taxon>
        <taxon>Pirellulales</taxon>
        <taxon>Pirellulaceae</taxon>
        <taxon>Rosistilla</taxon>
    </lineage>
</organism>
<dbReference type="Pfam" id="PF20009">
    <property type="entry name" value="GEVED"/>
    <property type="match status" value="1"/>
</dbReference>
<dbReference type="Pfam" id="PF17963">
    <property type="entry name" value="Big_9"/>
    <property type="match status" value="4"/>
</dbReference>
<dbReference type="Gene3D" id="2.60.40.3440">
    <property type="match status" value="2"/>
</dbReference>
<dbReference type="GO" id="GO:0000272">
    <property type="term" value="P:polysaccharide catabolic process"/>
    <property type="evidence" value="ECO:0007669"/>
    <property type="project" value="InterPro"/>
</dbReference>
<dbReference type="GO" id="GO:0016020">
    <property type="term" value="C:membrane"/>
    <property type="evidence" value="ECO:0007669"/>
    <property type="project" value="InterPro"/>
</dbReference>
<keyword evidence="4" id="KW-1185">Reference proteome</keyword>
<dbReference type="SMART" id="SM00710">
    <property type="entry name" value="PbH1"/>
    <property type="match status" value="9"/>
</dbReference>
<dbReference type="SUPFAM" id="SSF51126">
    <property type="entry name" value="Pectin lyase-like"/>
    <property type="match status" value="1"/>
</dbReference>
<dbReference type="PROSITE" id="PS50268">
    <property type="entry name" value="CADHERIN_2"/>
    <property type="match status" value="1"/>
</dbReference>
<dbReference type="Proteomes" id="UP000319557">
    <property type="component" value="Chromosome"/>
</dbReference>
<dbReference type="Gene3D" id="2.60.120.380">
    <property type="match status" value="2"/>
</dbReference>
<dbReference type="InterPro" id="IPR006626">
    <property type="entry name" value="PbH1"/>
</dbReference>
<dbReference type="GO" id="GO:0007156">
    <property type="term" value="P:homophilic cell adhesion via plasma membrane adhesion molecules"/>
    <property type="evidence" value="ECO:0007669"/>
    <property type="project" value="InterPro"/>
</dbReference>
<feature type="compositionally biased region" description="Low complexity" evidence="1">
    <location>
        <begin position="2821"/>
        <end position="2832"/>
    </location>
</feature>
<evidence type="ECO:0000259" key="2">
    <source>
        <dbReference type="PROSITE" id="PS50268"/>
    </source>
</evidence>
<dbReference type="InterPro" id="IPR036439">
    <property type="entry name" value="Dockerin_dom_sf"/>
</dbReference>
<evidence type="ECO:0000313" key="3">
    <source>
        <dbReference type="EMBL" id="QDS90768.1"/>
    </source>
</evidence>
<feature type="compositionally biased region" description="Low complexity" evidence="1">
    <location>
        <begin position="3329"/>
        <end position="3341"/>
    </location>
</feature>
<feature type="compositionally biased region" description="Polar residues" evidence="1">
    <location>
        <begin position="4306"/>
        <end position="4316"/>
    </location>
</feature>
<dbReference type="InterPro" id="IPR010221">
    <property type="entry name" value="VCBS_dom"/>
</dbReference>
<dbReference type="InterPro" id="IPR011047">
    <property type="entry name" value="Quinoprotein_ADH-like_sf"/>
</dbReference>
<dbReference type="SUPFAM" id="SSF50998">
    <property type="entry name" value="Quinoprotein alcohol dehydrogenase-like"/>
    <property type="match status" value="1"/>
</dbReference>
<dbReference type="NCBIfam" id="TIGR01965">
    <property type="entry name" value="VCBS_repeat"/>
    <property type="match status" value="1"/>
</dbReference>
<dbReference type="RefSeq" id="WP_145348532.1">
    <property type="nucleotide sequence ID" value="NZ_CP036261.1"/>
</dbReference>
<proteinExistence type="predicted"/>
<accession>A0A517M7A0</accession>
<feature type="domain" description="Cadherin" evidence="2">
    <location>
        <begin position="5972"/>
        <end position="6066"/>
    </location>
</feature>
<dbReference type="KEGG" id="ruv:EC9_49840"/>
<feature type="region of interest" description="Disordered" evidence="1">
    <location>
        <begin position="4296"/>
        <end position="4316"/>
    </location>
</feature>
<name>A0A517M7A0_9BACT</name>
<feature type="compositionally biased region" description="Basic and acidic residues" evidence="1">
    <location>
        <begin position="4296"/>
        <end position="4305"/>
    </location>
</feature>
<gene>
    <name evidence="3" type="ORF">EC9_49840</name>
</gene>
<dbReference type="NCBIfam" id="NF012211">
    <property type="entry name" value="tand_rpt_95"/>
    <property type="match status" value="3"/>
</dbReference>
<dbReference type="Pfam" id="PF00404">
    <property type="entry name" value="Dockerin_1"/>
    <property type="match status" value="1"/>
</dbReference>
<dbReference type="InterPro" id="IPR045474">
    <property type="entry name" value="GEVED"/>
</dbReference>
<dbReference type="CDD" id="cd14256">
    <property type="entry name" value="Dockerin_I"/>
    <property type="match status" value="1"/>
</dbReference>
<dbReference type="Gene3D" id="1.10.1330.10">
    <property type="entry name" value="Dockerin domain"/>
    <property type="match status" value="1"/>
</dbReference>
<dbReference type="GO" id="GO:0005509">
    <property type="term" value="F:calcium ion binding"/>
    <property type="evidence" value="ECO:0007669"/>
    <property type="project" value="InterPro"/>
</dbReference>
<evidence type="ECO:0000313" key="4">
    <source>
        <dbReference type="Proteomes" id="UP000319557"/>
    </source>
</evidence>
<feature type="region of interest" description="Disordered" evidence="1">
    <location>
        <begin position="4332"/>
        <end position="4354"/>
    </location>
</feature>
<dbReference type="EMBL" id="CP036261">
    <property type="protein sequence ID" value="QDS90768.1"/>
    <property type="molecule type" value="Genomic_DNA"/>
</dbReference>
<dbReference type="InterPro" id="IPR011050">
    <property type="entry name" value="Pectin_lyase_fold/virulence"/>
</dbReference>
<dbReference type="InterPro" id="IPR002126">
    <property type="entry name" value="Cadherin-like_dom"/>
</dbReference>
<dbReference type="Pfam" id="PF17803">
    <property type="entry name" value="Cadherin_4"/>
    <property type="match status" value="1"/>
</dbReference>
<dbReference type="SUPFAM" id="SSF63446">
    <property type="entry name" value="Type I dockerin domain"/>
    <property type="match status" value="1"/>
</dbReference>